<reference evidence="7" key="1">
    <citation type="submission" date="2020-02" db="EMBL/GenBank/DDBJ databases">
        <authorList>
            <person name="Meier V. D."/>
        </authorList>
    </citation>
    <scope>NUCLEOTIDE SEQUENCE</scope>
    <source>
        <strain evidence="7">AVDCRST_MAG65</strain>
    </source>
</reference>
<name>A0A6J4RD67_9ACTN</name>
<keyword evidence="2 3" id="KW-0186">Copper</keyword>
<evidence type="ECO:0000256" key="2">
    <source>
        <dbReference type="ARBA" id="ARBA00023008"/>
    </source>
</evidence>
<feature type="binding site" evidence="3">
    <location>
        <position position="86"/>
    </location>
    <ligand>
        <name>Cu cation</name>
        <dbReference type="ChEBI" id="CHEBI:23378"/>
    </ligand>
</feature>
<evidence type="ECO:0000259" key="6">
    <source>
        <dbReference type="PROSITE" id="PS51352"/>
    </source>
</evidence>
<keyword evidence="5" id="KW-0732">Signal</keyword>
<comment type="similarity">
    <text evidence="1">Belongs to the SCO1/2 family.</text>
</comment>
<dbReference type="Pfam" id="PF02630">
    <property type="entry name" value="SCO1-SenC"/>
    <property type="match status" value="1"/>
</dbReference>
<protein>
    <recommendedName>
        <fullName evidence="6">Thioredoxin domain-containing protein</fullName>
    </recommendedName>
</protein>
<dbReference type="PANTHER" id="PTHR12151">
    <property type="entry name" value="ELECTRON TRANSPORT PROTIN SCO1/SENC FAMILY MEMBER"/>
    <property type="match status" value="1"/>
</dbReference>
<dbReference type="AlphaFoldDB" id="A0A6J4RD67"/>
<gene>
    <name evidence="7" type="ORF">AVDCRST_MAG65-747</name>
</gene>
<keyword evidence="3" id="KW-0479">Metal-binding</keyword>
<feature type="signal peptide" evidence="5">
    <location>
        <begin position="1"/>
        <end position="22"/>
    </location>
</feature>
<feature type="chain" id="PRO_5038648010" description="Thioredoxin domain-containing protein" evidence="5">
    <location>
        <begin position="23"/>
        <end position="203"/>
    </location>
</feature>
<feature type="domain" description="Thioredoxin" evidence="6">
    <location>
        <begin position="47"/>
        <end position="202"/>
    </location>
</feature>
<dbReference type="InterPro" id="IPR013766">
    <property type="entry name" value="Thioredoxin_domain"/>
</dbReference>
<organism evidence="7">
    <name type="scientific">uncultured Solirubrobacteraceae bacterium</name>
    <dbReference type="NCBI Taxonomy" id="1162706"/>
    <lineage>
        <taxon>Bacteria</taxon>
        <taxon>Bacillati</taxon>
        <taxon>Actinomycetota</taxon>
        <taxon>Thermoleophilia</taxon>
        <taxon>Solirubrobacterales</taxon>
        <taxon>Solirubrobacteraceae</taxon>
        <taxon>environmental samples</taxon>
    </lineage>
</organism>
<dbReference type="InterPro" id="IPR036249">
    <property type="entry name" value="Thioredoxin-like_sf"/>
</dbReference>
<dbReference type="CDD" id="cd02968">
    <property type="entry name" value="SCO"/>
    <property type="match status" value="1"/>
</dbReference>
<dbReference type="PROSITE" id="PS51352">
    <property type="entry name" value="THIOREDOXIN_2"/>
    <property type="match status" value="1"/>
</dbReference>
<evidence type="ECO:0000313" key="7">
    <source>
        <dbReference type="EMBL" id="CAA9470811.1"/>
    </source>
</evidence>
<evidence type="ECO:0000256" key="4">
    <source>
        <dbReference type="PIRSR" id="PIRSR603782-2"/>
    </source>
</evidence>
<feature type="binding site" evidence="3">
    <location>
        <position position="90"/>
    </location>
    <ligand>
        <name>Cu cation</name>
        <dbReference type="ChEBI" id="CHEBI:23378"/>
    </ligand>
</feature>
<evidence type="ECO:0000256" key="1">
    <source>
        <dbReference type="ARBA" id="ARBA00010996"/>
    </source>
</evidence>
<dbReference type="PANTHER" id="PTHR12151:SF25">
    <property type="entry name" value="LINALOOL DEHYDRATASE_ISOMERASE DOMAIN-CONTAINING PROTEIN"/>
    <property type="match status" value="1"/>
</dbReference>
<dbReference type="SUPFAM" id="SSF52833">
    <property type="entry name" value="Thioredoxin-like"/>
    <property type="match status" value="1"/>
</dbReference>
<evidence type="ECO:0000256" key="5">
    <source>
        <dbReference type="SAM" id="SignalP"/>
    </source>
</evidence>
<sequence length="203" mass="21804">MLSARLRLALAVLVACSLAALAGVWLASESQSPAPAVGASGFAGAVRPPGLPAPPIESLRDADGRRVDAAALRGTPVVYTFVYSTCEDTCPTQVQTIRGALDRLGRDVPVLAVSVDPRGDTPARAQRFINEQHMTGRMRFLLGSRRDLERVWSGFAIRPQEGRLDHSAYVVLVDGEGRQRVGWPSSLLTPEGLEHDLRVLLAS</sequence>
<proteinExistence type="inferred from homology"/>
<feature type="binding site" evidence="3">
    <location>
        <position position="166"/>
    </location>
    <ligand>
        <name>Cu cation</name>
        <dbReference type="ChEBI" id="CHEBI:23378"/>
    </ligand>
</feature>
<dbReference type="Gene3D" id="3.40.30.10">
    <property type="entry name" value="Glutaredoxin"/>
    <property type="match status" value="1"/>
</dbReference>
<dbReference type="GO" id="GO:0046872">
    <property type="term" value="F:metal ion binding"/>
    <property type="evidence" value="ECO:0007669"/>
    <property type="project" value="UniProtKB-KW"/>
</dbReference>
<dbReference type="InterPro" id="IPR003782">
    <property type="entry name" value="SCO1/SenC"/>
</dbReference>
<evidence type="ECO:0000256" key="3">
    <source>
        <dbReference type="PIRSR" id="PIRSR603782-1"/>
    </source>
</evidence>
<keyword evidence="4" id="KW-1015">Disulfide bond</keyword>
<dbReference type="EMBL" id="CADCVL010000123">
    <property type="protein sequence ID" value="CAA9470811.1"/>
    <property type="molecule type" value="Genomic_DNA"/>
</dbReference>
<accession>A0A6J4RD67</accession>
<feature type="disulfide bond" description="Redox-active" evidence="4">
    <location>
        <begin position="86"/>
        <end position="90"/>
    </location>
</feature>